<dbReference type="EMBL" id="BAAAZO010000005">
    <property type="protein sequence ID" value="GAA3614066.1"/>
    <property type="molecule type" value="Genomic_DNA"/>
</dbReference>
<evidence type="ECO:0000313" key="2">
    <source>
        <dbReference type="Proteomes" id="UP001501074"/>
    </source>
</evidence>
<dbReference type="Proteomes" id="UP001501074">
    <property type="component" value="Unassembled WGS sequence"/>
</dbReference>
<gene>
    <name evidence="1" type="ORF">GCM10022223_32870</name>
</gene>
<name>A0ABP6ZLZ5_9ACTN</name>
<accession>A0ABP6ZLZ5</accession>
<keyword evidence="2" id="KW-1185">Reference proteome</keyword>
<evidence type="ECO:0000313" key="1">
    <source>
        <dbReference type="EMBL" id="GAA3614066.1"/>
    </source>
</evidence>
<sequence length="110" mass="11243">MSGQDEGEFVAGQGLVVVGESDAAVQLGVAGQAFFDAGHADQDQAEVVPVEPVAQVFQGRGGKTFGFVDDQKFDVIESAPGGRAGLAVNVLVDADVDAAGELRGGANRRR</sequence>
<comment type="caution">
    <text evidence="1">The sequence shown here is derived from an EMBL/GenBank/DDBJ whole genome shotgun (WGS) entry which is preliminary data.</text>
</comment>
<reference evidence="2" key="1">
    <citation type="journal article" date="2019" name="Int. J. Syst. Evol. Microbiol.">
        <title>The Global Catalogue of Microorganisms (GCM) 10K type strain sequencing project: providing services to taxonomists for standard genome sequencing and annotation.</title>
        <authorList>
            <consortium name="The Broad Institute Genomics Platform"/>
            <consortium name="The Broad Institute Genome Sequencing Center for Infectious Disease"/>
            <person name="Wu L."/>
            <person name="Ma J."/>
        </authorList>
    </citation>
    <scope>NUCLEOTIDE SEQUENCE [LARGE SCALE GENOMIC DNA]</scope>
    <source>
        <strain evidence="2">JCM 16902</strain>
    </source>
</reference>
<protein>
    <submittedName>
        <fullName evidence="1">Uncharacterized protein</fullName>
    </submittedName>
</protein>
<organism evidence="1 2">
    <name type="scientific">Kineosporia mesophila</name>
    <dbReference type="NCBI Taxonomy" id="566012"/>
    <lineage>
        <taxon>Bacteria</taxon>
        <taxon>Bacillati</taxon>
        <taxon>Actinomycetota</taxon>
        <taxon>Actinomycetes</taxon>
        <taxon>Kineosporiales</taxon>
        <taxon>Kineosporiaceae</taxon>
        <taxon>Kineosporia</taxon>
    </lineage>
</organism>
<proteinExistence type="predicted"/>